<dbReference type="GO" id="GO:0004842">
    <property type="term" value="F:ubiquitin-protein transferase activity"/>
    <property type="evidence" value="ECO:0007669"/>
    <property type="project" value="TreeGrafter"/>
</dbReference>
<dbReference type="Proteomes" id="UP000574390">
    <property type="component" value="Unassembled WGS sequence"/>
</dbReference>
<dbReference type="EMBL" id="JABANM010011330">
    <property type="protein sequence ID" value="KAF4737887.1"/>
    <property type="molecule type" value="Genomic_DNA"/>
</dbReference>
<dbReference type="InterPro" id="IPR002110">
    <property type="entry name" value="Ankyrin_rpt"/>
</dbReference>
<dbReference type="PROSITE" id="PS50088">
    <property type="entry name" value="ANK_REPEAT"/>
    <property type="match status" value="2"/>
</dbReference>
<dbReference type="PANTHER" id="PTHR24171">
    <property type="entry name" value="ANKYRIN REPEAT DOMAIN-CONTAINING PROTEIN 39-RELATED"/>
    <property type="match status" value="1"/>
</dbReference>
<dbReference type="Pfam" id="PF12796">
    <property type="entry name" value="Ank_2"/>
    <property type="match status" value="1"/>
</dbReference>
<keyword evidence="4" id="KW-0175">Coiled coil</keyword>
<dbReference type="PANTHER" id="PTHR24171:SF8">
    <property type="entry name" value="BRCA1-ASSOCIATED RING DOMAIN PROTEIN 1"/>
    <property type="match status" value="1"/>
</dbReference>
<keyword evidence="1" id="KW-0677">Repeat</keyword>
<evidence type="ECO:0000256" key="1">
    <source>
        <dbReference type="ARBA" id="ARBA00022737"/>
    </source>
</evidence>
<proteinExistence type="predicted"/>
<feature type="coiled-coil region" evidence="4">
    <location>
        <begin position="513"/>
        <end position="540"/>
    </location>
</feature>
<dbReference type="Pfam" id="PF00023">
    <property type="entry name" value="Ank"/>
    <property type="match status" value="1"/>
</dbReference>
<comment type="caution">
    <text evidence="5">The sequence shown here is derived from an EMBL/GenBank/DDBJ whole genome shotgun (WGS) entry which is preliminary data.</text>
</comment>
<reference evidence="5 6" key="1">
    <citation type="submission" date="2020-04" db="EMBL/GenBank/DDBJ databases">
        <title>Perkinsus olseni comparative genomics.</title>
        <authorList>
            <person name="Bogema D.R."/>
        </authorList>
    </citation>
    <scope>NUCLEOTIDE SEQUENCE [LARGE SCALE GENOMIC DNA]</scope>
    <source>
        <strain evidence="5">ATCC PRA-205</strain>
    </source>
</reference>
<sequence length="541" mass="59197">MPATVMRTSLAAIMETDAEDDPAAVTEEVLDVHAANKMLLEASADDDAAQCLSLLAKRADPTCRDAKLWTPLTWAASNGNETVTRSLLSRGGGVIFRSARESLTDGPAKTMKHTPLHWAAFKGHLKIVWLILKDGMSPYDVDHLGNTVLHQAAAGGSAEVVSCLLAQGCDVAAKNVRGHEPIALCTAERSRAMLKRAMSAHVCYATGTQFSAKKRRFLCEWTRNFFCDSEVVRGYAYGNHSDKVPERPFTYCEEVADHANACDIRLNELMRRHSANLEDLEKLQEELEEAKTESTQWPCDVKVLHEAGIFGTKIASSIALRKAELKGTYEETPEQSSLITIVDELASALDAGVQAGVAPGDIERARSISKRVLCDLALLQAVEDSTKSAAARLDALHKTIGASERESANPRLIARGQRLRKKLEVEDRMSRHLASVQPMLGITSLRGLEEELMKSLPEWAKDSEKFLSMVDKFAATVDEAASLVAPEGDSMGTDEALFDPETLAEWKTASDNLHRLFSERKQLEEEAAAAAATKKKGKKKK</sequence>
<name>A0A7J6SYQ4_PEROL</name>
<evidence type="ECO:0000256" key="2">
    <source>
        <dbReference type="ARBA" id="ARBA00023043"/>
    </source>
</evidence>
<protein>
    <submittedName>
        <fullName evidence="5">Ankyrin repeat and SOCS box protein 12</fullName>
    </submittedName>
</protein>
<dbReference type="SMART" id="SM00248">
    <property type="entry name" value="ANK"/>
    <property type="match status" value="3"/>
</dbReference>
<dbReference type="AlphaFoldDB" id="A0A7J6SYQ4"/>
<feature type="repeat" description="ANK" evidence="3">
    <location>
        <begin position="111"/>
        <end position="143"/>
    </location>
</feature>
<feature type="repeat" description="ANK" evidence="3">
    <location>
        <begin position="144"/>
        <end position="176"/>
    </location>
</feature>
<evidence type="ECO:0000313" key="6">
    <source>
        <dbReference type="Proteomes" id="UP000574390"/>
    </source>
</evidence>
<accession>A0A7J6SYQ4</accession>
<evidence type="ECO:0000256" key="3">
    <source>
        <dbReference type="PROSITE-ProRule" id="PRU00023"/>
    </source>
</evidence>
<dbReference type="PRINTS" id="PR01415">
    <property type="entry name" value="ANKYRIN"/>
</dbReference>
<dbReference type="Gene3D" id="1.25.40.20">
    <property type="entry name" value="Ankyrin repeat-containing domain"/>
    <property type="match status" value="1"/>
</dbReference>
<dbReference type="SUPFAM" id="SSF48403">
    <property type="entry name" value="Ankyrin repeat"/>
    <property type="match status" value="1"/>
</dbReference>
<dbReference type="InterPro" id="IPR036770">
    <property type="entry name" value="Ankyrin_rpt-contain_sf"/>
</dbReference>
<organism evidence="5 6">
    <name type="scientific">Perkinsus olseni</name>
    <name type="common">Perkinsus atlanticus</name>
    <dbReference type="NCBI Taxonomy" id="32597"/>
    <lineage>
        <taxon>Eukaryota</taxon>
        <taxon>Sar</taxon>
        <taxon>Alveolata</taxon>
        <taxon>Perkinsozoa</taxon>
        <taxon>Perkinsea</taxon>
        <taxon>Perkinsida</taxon>
        <taxon>Perkinsidae</taxon>
        <taxon>Perkinsus</taxon>
    </lineage>
</organism>
<keyword evidence="2 3" id="KW-0040">ANK repeat</keyword>
<feature type="coiled-coil region" evidence="4">
    <location>
        <begin position="266"/>
        <end position="293"/>
    </location>
</feature>
<gene>
    <name evidence="5" type="primary">ASB12</name>
    <name evidence="5" type="ORF">FOZ62_003719</name>
</gene>
<dbReference type="GO" id="GO:0085020">
    <property type="term" value="P:protein K6-linked ubiquitination"/>
    <property type="evidence" value="ECO:0007669"/>
    <property type="project" value="TreeGrafter"/>
</dbReference>
<evidence type="ECO:0000313" key="5">
    <source>
        <dbReference type="EMBL" id="KAF4737887.1"/>
    </source>
</evidence>
<dbReference type="PROSITE" id="PS50297">
    <property type="entry name" value="ANK_REP_REGION"/>
    <property type="match status" value="2"/>
</dbReference>
<evidence type="ECO:0000256" key="4">
    <source>
        <dbReference type="SAM" id="Coils"/>
    </source>
</evidence>